<proteinExistence type="inferred from homology"/>
<dbReference type="CDD" id="cd00310">
    <property type="entry name" value="ATP-synt_Fo_a_6"/>
    <property type="match status" value="1"/>
</dbReference>
<accession>A0A271J4A6</accession>
<dbReference type="AlphaFoldDB" id="A0A271J4A6"/>
<dbReference type="SUPFAM" id="SSF81336">
    <property type="entry name" value="F1F0 ATP synthase subunit A"/>
    <property type="match status" value="1"/>
</dbReference>
<protein>
    <recommendedName>
        <fullName evidence="11 12">ATP synthase subunit a</fullName>
    </recommendedName>
    <alternativeName>
        <fullName evidence="11">ATP synthase F0 sector subunit a</fullName>
    </alternativeName>
    <alternativeName>
        <fullName evidence="11">F-ATPase subunit 6</fullName>
    </alternativeName>
</protein>
<evidence type="ECO:0000256" key="6">
    <source>
        <dbReference type="ARBA" id="ARBA00022781"/>
    </source>
</evidence>
<dbReference type="NCBIfam" id="TIGR01131">
    <property type="entry name" value="ATP_synt_6_or_A"/>
    <property type="match status" value="1"/>
</dbReference>
<evidence type="ECO:0000256" key="9">
    <source>
        <dbReference type="ARBA" id="ARBA00023136"/>
    </source>
</evidence>
<dbReference type="GO" id="GO:0005886">
    <property type="term" value="C:plasma membrane"/>
    <property type="evidence" value="ECO:0007669"/>
    <property type="project" value="UniProtKB-SubCell"/>
</dbReference>
<evidence type="ECO:0000256" key="10">
    <source>
        <dbReference type="ARBA" id="ARBA00023310"/>
    </source>
</evidence>
<organism evidence="14 15">
    <name type="scientific">Rubrivirga marina</name>
    <dbReference type="NCBI Taxonomy" id="1196024"/>
    <lineage>
        <taxon>Bacteria</taxon>
        <taxon>Pseudomonadati</taxon>
        <taxon>Rhodothermota</taxon>
        <taxon>Rhodothermia</taxon>
        <taxon>Rhodothermales</taxon>
        <taxon>Rubricoccaceae</taxon>
        <taxon>Rubrivirga</taxon>
    </lineage>
</organism>
<evidence type="ECO:0000256" key="2">
    <source>
        <dbReference type="ARBA" id="ARBA00006810"/>
    </source>
</evidence>
<dbReference type="GO" id="GO:0045259">
    <property type="term" value="C:proton-transporting ATP synthase complex"/>
    <property type="evidence" value="ECO:0007669"/>
    <property type="project" value="UniProtKB-KW"/>
</dbReference>
<dbReference type="PANTHER" id="PTHR11410">
    <property type="entry name" value="ATP SYNTHASE SUBUNIT A"/>
    <property type="match status" value="1"/>
</dbReference>
<keyword evidence="9 11" id="KW-0472">Membrane</keyword>
<comment type="caution">
    <text evidence="14">The sequence shown here is derived from an EMBL/GenBank/DDBJ whole genome shotgun (WGS) entry which is preliminary data.</text>
</comment>
<feature type="signal peptide" evidence="13">
    <location>
        <begin position="1"/>
        <end position="23"/>
    </location>
</feature>
<evidence type="ECO:0000256" key="12">
    <source>
        <dbReference type="RuleBase" id="RU000483"/>
    </source>
</evidence>
<keyword evidence="8 11" id="KW-0406">Ion transport</keyword>
<evidence type="ECO:0000313" key="15">
    <source>
        <dbReference type="Proteomes" id="UP000216339"/>
    </source>
</evidence>
<evidence type="ECO:0000313" key="14">
    <source>
        <dbReference type="EMBL" id="PAP78356.1"/>
    </source>
</evidence>
<dbReference type="PRINTS" id="PR00123">
    <property type="entry name" value="ATPASEA"/>
</dbReference>
<keyword evidence="7 11" id="KW-1133">Transmembrane helix</keyword>
<keyword evidence="6 11" id="KW-0375">Hydrogen ion transport</keyword>
<feature type="transmembrane region" description="Helical" evidence="11">
    <location>
        <begin position="222"/>
        <end position="242"/>
    </location>
</feature>
<evidence type="ECO:0000256" key="5">
    <source>
        <dbReference type="ARBA" id="ARBA00022692"/>
    </source>
</evidence>
<evidence type="ECO:0000256" key="3">
    <source>
        <dbReference type="ARBA" id="ARBA00022448"/>
    </source>
</evidence>
<dbReference type="GO" id="GO:0046933">
    <property type="term" value="F:proton-transporting ATP synthase activity, rotational mechanism"/>
    <property type="evidence" value="ECO:0007669"/>
    <property type="project" value="UniProtKB-UniRule"/>
</dbReference>
<feature type="transmembrane region" description="Helical" evidence="11">
    <location>
        <begin position="307"/>
        <end position="331"/>
    </location>
</feature>
<dbReference type="PROSITE" id="PS00449">
    <property type="entry name" value="ATPASE_A"/>
    <property type="match status" value="1"/>
</dbReference>
<evidence type="ECO:0000256" key="1">
    <source>
        <dbReference type="ARBA" id="ARBA00004141"/>
    </source>
</evidence>
<dbReference type="Proteomes" id="UP000216339">
    <property type="component" value="Unassembled WGS sequence"/>
</dbReference>
<dbReference type="Pfam" id="PF00119">
    <property type="entry name" value="ATP-synt_A"/>
    <property type="match status" value="1"/>
</dbReference>
<comment type="function">
    <text evidence="11 12">Key component of the proton channel; it plays a direct role in the translocation of protons across the membrane.</text>
</comment>
<keyword evidence="5 11" id="KW-0812">Transmembrane</keyword>
<feature type="chain" id="PRO_5013238793" description="ATP synthase subunit a" evidence="13">
    <location>
        <begin position="24"/>
        <end position="433"/>
    </location>
</feature>
<comment type="similarity">
    <text evidence="2 11 12">Belongs to the ATPase A chain family.</text>
</comment>
<sequence>MRTALRFVLLLTVAAVATAPASAAEGEELDAVHHTADGYYLDFSPIGKVELPRIFLTRRADGSLAFDVFGSSTAAVASGRYGIETHLEGGHGEGTGHQAEAEADTEGAGLVDGDLDPEELQEANAEEILGEAVEAEAPYDAHLVATEGSILIDLSISRHLVFIFIAIGVLFLLFVPMANKYKRGVGRTSAPKGRLQNVLETLVIYVRDEIARPNLGAKTDKYLPYLLTVFFFILIANLLGLVPFGATATANITVTAVLALFTFVITQFAGTKDYWMHILWPPGIPVFLKPILIPIEILGLFTKPFALAVRLFANMVAGHLVILNLIGLIFIVGGMSAAAGYGTSIPALGLTLFVYALELLVAFIQAYVFTILSALFIGMATAEHEHDHDHSEDHGFTAHDVAVSQSNGYQEVHKEHERTVGTEAVMAFSAPSA</sequence>
<evidence type="ECO:0000256" key="4">
    <source>
        <dbReference type="ARBA" id="ARBA00022547"/>
    </source>
</evidence>
<keyword evidence="13" id="KW-0732">Signal</keyword>
<feature type="transmembrane region" description="Helical" evidence="11">
    <location>
        <begin position="363"/>
        <end position="382"/>
    </location>
</feature>
<keyword evidence="10 11" id="KW-0066">ATP synthesis</keyword>
<evidence type="ECO:0000256" key="8">
    <source>
        <dbReference type="ARBA" id="ARBA00023065"/>
    </source>
</evidence>
<dbReference type="PANTHER" id="PTHR11410:SF0">
    <property type="entry name" value="ATP SYNTHASE SUBUNIT A"/>
    <property type="match status" value="1"/>
</dbReference>
<feature type="transmembrane region" description="Helical" evidence="11">
    <location>
        <begin position="159"/>
        <end position="178"/>
    </location>
</feature>
<keyword evidence="11" id="KW-1003">Cell membrane</keyword>
<comment type="subcellular location">
    <subcellularLocation>
        <location evidence="11 12">Cell membrane</location>
        <topology evidence="11 12">Multi-pass membrane protein</topology>
    </subcellularLocation>
    <subcellularLocation>
        <location evidence="1">Membrane</location>
        <topology evidence="1">Multi-pass membrane protein</topology>
    </subcellularLocation>
</comment>
<dbReference type="EMBL" id="MQWD01000001">
    <property type="protein sequence ID" value="PAP78356.1"/>
    <property type="molecule type" value="Genomic_DNA"/>
</dbReference>
<evidence type="ECO:0000256" key="7">
    <source>
        <dbReference type="ARBA" id="ARBA00022989"/>
    </source>
</evidence>
<dbReference type="InterPro" id="IPR000568">
    <property type="entry name" value="ATP_synth_F0_asu"/>
</dbReference>
<dbReference type="InterPro" id="IPR023011">
    <property type="entry name" value="ATP_synth_F0_asu_AS"/>
</dbReference>
<dbReference type="Gene3D" id="1.20.120.220">
    <property type="entry name" value="ATP synthase, F0 complex, subunit A"/>
    <property type="match status" value="1"/>
</dbReference>
<evidence type="ECO:0000256" key="11">
    <source>
        <dbReference type="HAMAP-Rule" id="MF_01393"/>
    </source>
</evidence>
<name>A0A271J4A6_9BACT</name>
<gene>
    <name evidence="11" type="primary">atpB</name>
    <name evidence="14" type="ORF">BSZ37_18980</name>
</gene>
<feature type="transmembrane region" description="Helical" evidence="11">
    <location>
        <begin position="248"/>
        <end position="266"/>
    </location>
</feature>
<dbReference type="InterPro" id="IPR035908">
    <property type="entry name" value="F0_ATP_A_sf"/>
</dbReference>
<keyword evidence="3 11" id="KW-0813">Transport</keyword>
<keyword evidence="4 11" id="KW-0138">CF(0)</keyword>
<reference evidence="14 15" key="1">
    <citation type="submission" date="2016-11" db="EMBL/GenBank/DDBJ databases">
        <title>Study of marine rhodopsin-containing bacteria.</title>
        <authorList>
            <person name="Yoshizawa S."/>
            <person name="Kumagai Y."/>
            <person name="Kogure K."/>
        </authorList>
    </citation>
    <scope>NUCLEOTIDE SEQUENCE [LARGE SCALE GENOMIC DNA]</scope>
    <source>
        <strain evidence="14 15">SAORIC-28</strain>
    </source>
</reference>
<evidence type="ECO:0000256" key="13">
    <source>
        <dbReference type="SAM" id="SignalP"/>
    </source>
</evidence>
<dbReference type="RefSeq" id="WP_218830567.1">
    <property type="nucleotide sequence ID" value="NZ_MQWD01000001.1"/>
</dbReference>
<keyword evidence="15" id="KW-1185">Reference proteome</keyword>
<dbReference type="InterPro" id="IPR045083">
    <property type="entry name" value="ATP_synth_F0_asu_bact/mt"/>
</dbReference>
<dbReference type="HAMAP" id="MF_01393">
    <property type="entry name" value="ATP_synth_a_bact"/>
    <property type="match status" value="1"/>
</dbReference>